<evidence type="ECO:0000313" key="2">
    <source>
        <dbReference type="Proteomes" id="UP001157006"/>
    </source>
</evidence>
<keyword evidence="2" id="KW-1185">Reference proteome</keyword>
<reference evidence="1 2" key="1">
    <citation type="submission" date="2023-01" db="EMBL/GenBank/DDBJ databases">
        <authorList>
            <person name="Kreplak J."/>
        </authorList>
    </citation>
    <scope>NUCLEOTIDE SEQUENCE [LARGE SCALE GENOMIC DNA]</scope>
</reference>
<accession>A0AAV1BAH4</accession>
<gene>
    <name evidence="1" type="ORF">VFH_VI179240</name>
</gene>
<name>A0AAV1BAH4_VICFA</name>
<sequence length="277" mass="31966">MYQNTLRKNRSVLYCGNKRRNLLGRLFSCSTHVKTAELKHDQSLQFERMKSDVLNFQDQLHNMSTDANCSSSSLKIDGLQEIGNYSLDFHKENEFWKYTESIGPNNVNQYLLSEKYPRSLAPEYWRHPMNSPHGIDDVKDRTEHNGDLDLQIRNCYKLRGRKNALVSAVHFIGKGVSRVQSLGNTTISNLMNNLKIKCEELESTEDSSDDMEYYETENHNAGAEPLESTCSLHSLNDHTVPNIACLQIGIIFRYMWSRFCFNICIKSLFNTLSLNFT</sequence>
<protein>
    <submittedName>
        <fullName evidence="1">Uncharacterized protein</fullName>
    </submittedName>
</protein>
<organism evidence="1 2">
    <name type="scientific">Vicia faba</name>
    <name type="common">Broad bean</name>
    <name type="synonym">Faba vulgaris</name>
    <dbReference type="NCBI Taxonomy" id="3906"/>
    <lineage>
        <taxon>Eukaryota</taxon>
        <taxon>Viridiplantae</taxon>
        <taxon>Streptophyta</taxon>
        <taxon>Embryophyta</taxon>
        <taxon>Tracheophyta</taxon>
        <taxon>Spermatophyta</taxon>
        <taxon>Magnoliopsida</taxon>
        <taxon>eudicotyledons</taxon>
        <taxon>Gunneridae</taxon>
        <taxon>Pentapetalae</taxon>
        <taxon>rosids</taxon>
        <taxon>fabids</taxon>
        <taxon>Fabales</taxon>
        <taxon>Fabaceae</taxon>
        <taxon>Papilionoideae</taxon>
        <taxon>50 kb inversion clade</taxon>
        <taxon>NPAAA clade</taxon>
        <taxon>Hologalegina</taxon>
        <taxon>IRL clade</taxon>
        <taxon>Fabeae</taxon>
        <taxon>Vicia</taxon>
    </lineage>
</organism>
<evidence type="ECO:0000313" key="1">
    <source>
        <dbReference type="EMBL" id="CAI8619606.1"/>
    </source>
</evidence>
<proteinExistence type="predicted"/>
<dbReference type="EMBL" id="OX451741">
    <property type="protein sequence ID" value="CAI8619606.1"/>
    <property type="molecule type" value="Genomic_DNA"/>
</dbReference>
<dbReference type="AlphaFoldDB" id="A0AAV1BAH4"/>
<dbReference type="Proteomes" id="UP001157006">
    <property type="component" value="Chromosome 6"/>
</dbReference>